<keyword evidence="5" id="KW-0677">Repeat</keyword>
<evidence type="ECO:0000313" key="13">
    <source>
        <dbReference type="EMBL" id="CAK3875738.1"/>
    </source>
</evidence>
<evidence type="ECO:0000259" key="12">
    <source>
        <dbReference type="PROSITE" id="PS50102"/>
    </source>
</evidence>
<evidence type="ECO:0000256" key="1">
    <source>
        <dbReference type="ARBA" id="ARBA00004123"/>
    </source>
</evidence>
<evidence type="ECO:0000313" key="14">
    <source>
        <dbReference type="Proteomes" id="UP001296104"/>
    </source>
</evidence>
<dbReference type="InterPro" id="IPR000504">
    <property type="entry name" value="RRM_dom"/>
</dbReference>
<organism evidence="13 14">
    <name type="scientific">Lecanosticta acicola</name>
    <dbReference type="NCBI Taxonomy" id="111012"/>
    <lineage>
        <taxon>Eukaryota</taxon>
        <taxon>Fungi</taxon>
        <taxon>Dikarya</taxon>
        <taxon>Ascomycota</taxon>
        <taxon>Pezizomycotina</taxon>
        <taxon>Dothideomycetes</taxon>
        <taxon>Dothideomycetidae</taxon>
        <taxon>Mycosphaerellales</taxon>
        <taxon>Mycosphaerellaceae</taxon>
        <taxon>Lecanosticta</taxon>
    </lineage>
</organism>
<comment type="caution">
    <text evidence="13">The sequence shown here is derived from an EMBL/GenBank/DDBJ whole genome shotgun (WGS) entry which is preliminary data.</text>
</comment>
<keyword evidence="7" id="KW-0508">mRNA splicing</keyword>
<dbReference type="SUPFAM" id="SSF54928">
    <property type="entry name" value="RNA-binding domain, RBD"/>
    <property type="match status" value="1"/>
</dbReference>
<dbReference type="FunFam" id="3.30.70.330:FF:000039">
    <property type="entry name" value="U1 small nuclear ribonucleoprotein A"/>
    <property type="match status" value="1"/>
</dbReference>
<keyword evidence="8" id="KW-0539">Nucleus</keyword>
<dbReference type="EMBL" id="CAVMBE010000008">
    <property type="protein sequence ID" value="CAK3875738.1"/>
    <property type="molecule type" value="Genomic_DNA"/>
</dbReference>
<feature type="region of interest" description="Disordered" evidence="11">
    <location>
        <begin position="104"/>
        <end position="145"/>
    </location>
</feature>
<dbReference type="PROSITE" id="PS50102">
    <property type="entry name" value="RRM"/>
    <property type="match status" value="2"/>
</dbReference>
<evidence type="ECO:0000256" key="6">
    <source>
        <dbReference type="ARBA" id="ARBA00022884"/>
    </source>
</evidence>
<dbReference type="CDD" id="cd12246">
    <property type="entry name" value="RRM1_U1A_like"/>
    <property type="match status" value="1"/>
</dbReference>
<dbReference type="Proteomes" id="UP001296104">
    <property type="component" value="Unassembled WGS sequence"/>
</dbReference>
<evidence type="ECO:0000256" key="4">
    <source>
        <dbReference type="ARBA" id="ARBA00022728"/>
    </source>
</evidence>
<name>A0AAI9E5W1_9PEZI</name>
<evidence type="ECO:0000256" key="3">
    <source>
        <dbReference type="ARBA" id="ARBA00022664"/>
    </source>
</evidence>
<dbReference type="SMART" id="SM00360">
    <property type="entry name" value="RRM"/>
    <property type="match status" value="2"/>
</dbReference>
<gene>
    <name evidence="13" type="ORF">LECACI_7A002059</name>
</gene>
<evidence type="ECO:0000256" key="9">
    <source>
        <dbReference type="ARBA" id="ARBA00023274"/>
    </source>
</evidence>
<dbReference type="FunFam" id="3.30.70.330:FF:000029">
    <property type="entry name" value="U2 small nuclear ribonucleoprotein B"/>
    <property type="match status" value="1"/>
</dbReference>
<evidence type="ECO:0000256" key="2">
    <source>
        <dbReference type="ARBA" id="ARBA00007243"/>
    </source>
</evidence>
<comment type="similarity">
    <text evidence="2">Belongs to the RRM U1 A/B'' family.</text>
</comment>
<keyword evidence="14" id="KW-1185">Reference proteome</keyword>
<evidence type="ECO:0000256" key="10">
    <source>
        <dbReference type="PROSITE-ProRule" id="PRU00176"/>
    </source>
</evidence>
<evidence type="ECO:0000256" key="7">
    <source>
        <dbReference type="ARBA" id="ARBA00023187"/>
    </source>
</evidence>
<dbReference type="Pfam" id="PF00076">
    <property type="entry name" value="RRM_1"/>
    <property type="match status" value="2"/>
</dbReference>
<keyword evidence="3" id="KW-0507">mRNA processing</keyword>
<proteinExistence type="inferred from homology"/>
<feature type="domain" description="RRM" evidence="12">
    <location>
        <begin position="9"/>
        <end position="88"/>
    </location>
</feature>
<feature type="compositionally biased region" description="Basic and acidic residues" evidence="11">
    <location>
        <begin position="106"/>
        <end position="139"/>
    </location>
</feature>
<evidence type="ECO:0000256" key="8">
    <source>
        <dbReference type="ARBA" id="ARBA00023242"/>
    </source>
</evidence>
<dbReference type="GO" id="GO:0006397">
    <property type="term" value="P:mRNA processing"/>
    <property type="evidence" value="ECO:0007669"/>
    <property type="project" value="UniProtKB-KW"/>
</dbReference>
<keyword evidence="4" id="KW-0747">Spliceosome</keyword>
<dbReference type="GO" id="GO:0005681">
    <property type="term" value="C:spliceosomal complex"/>
    <property type="evidence" value="ECO:0007669"/>
    <property type="project" value="UniProtKB-KW"/>
</dbReference>
<evidence type="ECO:0000256" key="11">
    <source>
        <dbReference type="SAM" id="MobiDB-lite"/>
    </source>
</evidence>
<dbReference type="GO" id="GO:0008380">
    <property type="term" value="P:RNA splicing"/>
    <property type="evidence" value="ECO:0007669"/>
    <property type="project" value="UniProtKB-KW"/>
</dbReference>
<protein>
    <submittedName>
        <fullName evidence="13">U1 small nuclear ribonucleo</fullName>
    </submittedName>
</protein>
<dbReference type="InterPro" id="IPR012677">
    <property type="entry name" value="Nucleotide-bd_a/b_plait_sf"/>
</dbReference>
<dbReference type="GO" id="GO:0003723">
    <property type="term" value="F:RNA binding"/>
    <property type="evidence" value="ECO:0007669"/>
    <property type="project" value="UniProtKB-UniRule"/>
</dbReference>
<dbReference type="GO" id="GO:0030532">
    <property type="term" value="C:small nuclear ribonucleoprotein complex"/>
    <property type="evidence" value="ECO:0007669"/>
    <property type="project" value="UniProtKB-ARBA"/>
</dbReference>
<feature type="domain" description="RRM" evidence="12">
    <location>
        <begin position="158"/>
        <end position="232"/>
    </location>
</feature>
<keyword evidence="6 10" id="KW-0694">RNA-binding</keyword>
<evidence type="ECO:0000256" key="5">
    <source>
        <dbReference type="ARBA" id="ARBA00022737"/>
    </source>
</evidence>
<dbReference type="InterPro" id="IPR035979">
    <property type="entry name" value="RBD_domain_sf"/>
</dbReference>
<dbReference type="CDD" id="cd12247">
    <property type="entry name" value="RRM2_U1A_like"/>
    <property type="match status" value="1"/>
</dbReference>
<reference evidence="13" key="1">
    <citation type="submission" date="2023-11" db="EMBL/GenBank/DDBJ databases">
        <authorList>
            <person name="Alioto T."/>
            <person name="Alioto T."/>
            <person name="Gomez Garrido J."/>
        </authorList>
    </citation>
    <scope>NUCLEOTIDE SEQUENCE</scope>
</reference>
<dbReference type="AlphaFoldDB" id="A0AAI9E5W1"/>
<accession>A0AAI9E5W1</accession>
<comment type="subcellular location">
    <subcellularLocation>
        <location evidence="1">Nucleus</location>
    </subcellularLocation>
</comment>
<sequence length="232" mass="25688">MADENPPNATLYVQNLNEKVKIPELCDSLRDVFGDFGNIIDVVAKKSLRRRGQAFIVFESAGEAQEAMETLSGFELHDKPMTIHFAKTRSDATVKREDDEAAYEAHVNHRKAEKERKQALEAEKASKRTAPETLADRPAKSTKAGASSIVDDYLPPNKILLIRDFPSEYGSTELTSLFQRYDGFKEVRIAPIPGVAFVEYQDETGAIAAKEGLNGAKLGDAPGPMKVTFQRQ</sequence>
<dbReference type="PANTHER" id="PTHR10501">
    <property type="entry name" value="U1 SMALL NUCLEAR RIBONUCLEOPROTEIN A/U2 SMALL NUCLEAR RIBONUCLEOPROTEIN B"/>
    <property type="match status" value="1"/>
</dbReference>
<dbReference type="Gene3D" id="3.30.70.330">
    <property type="match status" value="2"/>
</dbReference>
<keyword evidence="9" id="KW-0687">Ribonucleoprotein</keyword>